<sequence length="48" mass="5020">MKTLSIKKLGMAAGATAAIFYLGCIILMITVGKEGRCSSSTACCTSWM</sequence>
<keyword evidence="1" id="KW-0812">Transmembrane</keyword>
<protein>
    <submittedName>
        <fullName evidence="2">Uncharacterized protein</fullName>
    </submittedName>
</protein>
<evidence type="ECO:0000313" key="3">
    <source>
        <dbReference type="Proteomes" id="UP000317593"/>
    </source>
</evidence>
<feature type="transmembrane region" description="Helical" evidence="1">
    <location>
        <begin position="12"/>
        <end position="31"/>
    </location>
</feature>
<dbReference type="RefSeq" id="WP_221930080.1">
    <property type="nucleotide sequence ID" value="NZ_FXTH01000016.1"/>
</dbReference>
<evidence type="ECO:0000313" key="2">
    <source>
        <dbReference type="EMBL" id="SMO83655.1"/>
    </source>
</evidence>
<reference evidence="2 3" key="1">
    <citation type="submission" date="2017-05" db="EMBL/GenBank/DDBJ databases">
        <authorList>
            <person name="Varghese N."/>
            <person name="Submissions S."/>
        </authorList>
    </citation>
    <scope>NUCLEOTIDE SEQUENCE [LARGE SCALE GENOMIC DNA]</scope>
    <source>
        <strain evidence="2 3">DSM 21194</strain>
    </source>
</reference>
<accession>A0A521EIB4</accession>
<proteinExistence type="predicted"/>
<dbReference type="Proteomes" id="UP000317593">
    <property type="component" value="Unassembled WGS sequence"/>
</dbReference>
<organism evidence="2 3">
    <name type="scientific">Fodinibius sediminis</name>
    <dbReference type="NCBI Taxonomy" id="1214077"/>
    <lineage>
        <taxon>Bacteria</taxon>
        <taxon>Pseudomonadati</taxon>
        <taxon>Balneolota</taxon>
        <taxon>Balneolia</taxon>
        <taxon>Balneolales</taxon>
        <taxon>Balneolaceae</taxon>
        <taxon>Fodinibius</taxon>
    </lineage>
</organism>
<dbReference type="EMBL" id="FXTH01000016">
    <property type="protein sequence ID" value="SMO83655.1"/>
    <property type="molecule type" value="Genomic_DNA"/>
</dbReference>
<name>A0A521EIB4_9BACT</name>
<keyword evidence="3" id="KW-1185">Reference proteome</keyword>
<evidence type="ECO:0000256" key="1">
    <source>
        <dbReference type="SAM" id="Phobius"/>
    </source>
</evidence>
<keyword evidence="1" id="KW-1133">Transmembrane helix</keyword>
<gene>
    <name evidence="2" type="ORF">SAMN06265218_11672</name>
</gene>
<dbReference type="AlphaFoldDB" id="A0A521EIB4"/>
<keyword evidence="1" id="KW-0472">Membrane</keyword>